<evidence type="ECO:0000313" key="2">
    <source>
        <dbReference type="EMBL" id="AFZ47316.1"/>
    </source>
</evidence>
<evidence type="ECO:0000256" key="1">
    <source>
        <dbReference type="SAM" id="Phobius"/>
    </source>
</evidence>
<keyword evidence="1" id="KW-1133">Transmembrane helix</keyword>
<reference evidence="3" key="1">
    <citation type="journal article" date="2013" name="Proc. Natl. Acad. Sci. U.S.A.">
        <title>Improving the coverage of the cyanobacterial phylum using diversity-driven genome sequencing.</title>
        <authorList>
            <person name="Shih P.M."/>
            <person name="Wu D."/>
            <person name="Latifi A."/>
            <person name="Axen S.D."/>
            <person name="Fewer D.P."/>
            <person name="Talla E."/>
            <person name="Calteau A."/>
            <person name="Cai F."/>
            <person name="Tandeau de Marsac N."/>
            <person name="Rippka R."/>
            <person name="Herdman M."/>
            <person name="Sivonen K."/>
            <person name="Coursin T."/>
            <person name="Laurent T."/>
            <person name="Goodwin L."/>
            <person name="Nolan M."/>
            <person name="Davenport K.W."/>
            <person name="Han C.S."/>
            <person name="Rubin E.M."/>
            <person name="Eisen J.A."/>
            <person name="Woyke T."/>
            <person name="Gugger M."/>
            <person name="Kerfeld C.A."/>
        </authorList>
    </citation>
    <scope>NUCLEOTIDE SEQUENCE [LARGE SCALE GENOMIC DNA]</scope>
    <source>
        <strain evidence="3">ATCC 29140 / PCC 7202</strain>
    </source>
</reference>
<sequence>MNQEINTDLVNSLTKETLLDLKRQIQRIDNYLMVIFTLVIILLIISGSLSHPHVLKIVFQSLDIGLLFALLIVCIVGLFQYRNQYFIFNDLPEDIENVTIKEQDIFKYWQEESRKLYRVYQRKNSCLNTAYILMVIATIFLSINIYLS</sequence>
<accession>K9YK38</accession>
<name>K9YK38_CYASC</name>
<dbReference type="KEGG" id="csn:Cyast_1351"/>
<protein>
    <submittedName>
        <fullName evidence="2">Uncharacterized protein</fullName>
    </submittedName>
</protein>
<feature type="transmembrane region" description="Helical" evidence="1">
    <location>
        <begin position="31"/>
        <end position="51"/>
    </location>
</feature>
<feature type="transmembrane region" description="Helical" evidence="1">
    <location>
        <begin position="57"/>
        <end position="79"/>
    </location>
</feature>
<dbReference type="STRING" id="292563.Cyast_1351"/>
<keyword evidence="1" id="KW-0472">Membrane</keyword>
<dbReference type="Proteomes" id="UP000010483">
    <property type="component" value="Chromosome"/>
</dbReference>
<proteinExistence type="predicted"/>
<gene>
    <name evidence="2" type="ordered locus">Cyast_1351</name>
</gene>
<organism evidence="2 3">
    <name type="scientific">Cyanobacterium stanieri (strain ATCC 29140 / PCC 7202)</name>
    <dbReference type="NCBI Taxonomy" id="292563"/>
    <lineage>
        <taxon>Bacteria</taxon>
        <taxon>Bacillati</taxon>
        <taxon>Cyanobacteriota</taxon>
        <taxon>Cyanophyceae</taxon>
        <taxon>Oscillatoriophycideae</taxon>
        <taxon>Chroococcales</taxon>
        <taxon>Geminocystaceae</taxon>
        <taxon>Cyanobacterium</taxon>
    </lineage>
</organism>
<dbReference type="HOGENOM" id="CLU_1755821_0_0_3"/>
<keyword evidence="3" id="KW-1185">Reference proteome</keyword>
<keyword evidence="1" id="KW-0812">Transmembrane</keyword>
<evidence type="ECO:0000313" key="3">
    <source>
        <dbReference type="Proteomes" id="UP000010483"/>
    </source>
</evidence>
<dbReference type="EMBL" id="CP003940">
    <property type="protein sequence ID" value="AFZ47316.1"/>
    <property type="molecule type" value="Genomic_DNA"/>
</dbReference>
<feature type="transmembrane region" description="Helical" evidence="1">
    <location>
        <begin position="125"/>
        <end position="147"/>
    </location>
</feature>
<dbReference type="AlphaFoldDB" id="K9YK38"/>
<dbReference type="BioCyc" id="CSTA292563:G1353-1364-MONOMER"/>